<organism evidence="1 3">
    <name type="scientific">Capnocytophaga catalasegens</name>
    <dbReference type="NCBI Taxonomy" id="1004260"/>
    <lineage>
        <taxon>Bacteria</taxon>
        <taxon>Pseudomonadati</taxon>
        <taxon>Bacteroidota</taxon>
        <taxon>Flavobacteriia</taxon>
        <taxon>Flavobacteriales</taxon>
        <taxon>Flavobacteriaceae</taxon>
        <taxon>Capnocytophaga</taxon>
    </lineage>
</organism>
<name>A0AAV5AS09_9FLAO</name>
<sequence length="49" mass="5582">MRQRIITLGVVFAGIFTTQAQEVKFGVRTGLNLSDLALWMFPLWLKQGE</sequence>
<dbReference type="Proteomes" id="UP001208692">
    <property type="component" value="Unassembled WGS sequence"/>
</dbReference>
<evidence type="ECO:0000313" key="3">
    <source>
        <dbReference type="Proteomes" id="UP001207736"/>
    </source>
</evidence>
<gene>
    <name evidence="1" type="ORF">RCZ15_02590</name>
    <name evidence="2" type="ORF">RCZ16_07520</name>
</gene>
<dbReference type="RefSeq" id="WP_264845864.1">
    <property type="nucleotide sequence ID" value="NZ_BPMA01000016.1"/>
</dbReference>
<proteinExistence type="predicted"/>
<evidence type="ECO:0000313" key="4">
    <source>
        <dbReference type="Proteomes" id="UP001208692"/>
    </source>
</evidence>
<protein>
    <submittedName>
        <fullName evidence="1">Uncharacterized protein</fullName>
    </submittedName>
</protein>
<reference evidence="1 4" key="1">
    <citation type="submission" date="2021-11" db="EMBL/GenBank/DDBJ databases">
        <title>Draft genome sequence of Capnocytophaga sp. strain KC07075 isolated from cat oral cavity.</title>
        <authorList>
            <person name="Suzuki M."/>
            <person name="Imaoka K."/>
            <person name="Kimura M."/>
            <person name="Morikawa S."/>
            <person name="Maeda K."/>
        </authorList>
    </citation>
    <scope>NUCLEOTIDE SEQUENCE</scope>
    <source>
        <strain evidence="1">KC07075</strain>
        <strain evidence="2 4">KC07079</strain>
    </source>
</reference>
<evidence type="ECO:0000313" key="2">
    <source>
        <dbReference type="EMBL" id="GJM52435.1"/>
    </source>
</evidence>
<dbReference type="EMBL" id="BQKA01000006">
    <property type="protein sequence ID" value="GJM49284.1"/>
    <property type="molecule type" value="Genomic_DNA"/>
</dbReference>
<dbReference type="AlphaFoldDB" id="A0AAV5AS09"/>
<evidence type="ECO:0000313" key="1">
    <source>
        <dbReference type="EMBL" id="GJM49284.1"/>
    </source>
</evidence>
<comment type="caution">
    <text evidence="1">The sequence shown here is derived from an EMBL/GenBank/DDBJ whole genome shotgun (WGS) entry which is preliminary data.</text>
</comment>
<keyword evidence="4" id="KW-1185">Reference proteome</keyword>
<dbReference type="EMBL" id="BQKB01000013">
    <property type="protein sequence ID" value="GJM52435.1"/>
    <property type="molecule type" value="Genomic_DNA"/>
</dbReference>
<dbReference type="Proteomes" id="UP001207736">
    <property type="component" value="Unassembled WGS sequence"/>
</dbReference>
<accession>A0AAV5AS09</accession>